<dbReference type="Proteomes" id="UP001409291">
    <property type="component" value="Unassembled WGS sequence"/>
</dbReference>
<evidence type="ECO:0000313" key="1">
    <source>
        <dbReference type="EMBL" id="MEN5378158.1"/>
    </source>
</evidence>
<dbReference type="Gene3D" id="1.10.1660.10">
    <property type="match status" value="1"/>
</dbReference>
<proteinExistence type="predicted"/>
<protein>
    <submittedName>
        <fullName evidence="1">Chaperone modulator CbpM</fullName>
    </submittedName>
</protein>
<name>A0ABV0BVZ6_9SPHI</name>
<reference evidence="1 2" key="1">
    <citation type="submission" date="2024-04" db="EMBL/GenBank/DDBJ databases">
        <title>WGS of bacteria from Torrens River.</title>
        <authorList>
            <person name="Wyrsch E.R."/>
            <person name="Drigo B."/>
        </authorList>
    </citation>
    <scope>NUCLEOTIDE SEQUENCE [LARGE SCALE GENOMIC DNA]</scope>
    <source>
        <strain evidence="1 2">TWI391</strain>
    </source>
</reference>
<dbReference type="RefSeq" id="WP_132773437.1">
    <property type="nucleotide sequence ID" value="NZ_JAOQNK010000001.1"/>
</dbReference>
<dbReference type="Pfam" id="PF13591">
    <property type="entry name" value="MerR_2"/>
    <property type="match status" value="1"/>
</dbReference>
<sequence>MERTLIKLSDYCYSRKAEITFIETLNEYGLLHIIIQQEEKYIEEEQLRDLERFSDWYYELDVNPAGIEVAHHLIQKVEALQSELQRIKNQLKALES</sequence>
<dbReference type="EMBL" id="JBDJNQ010000005">
    <property type="protein sequence ID" value="MEN5378158.1"/>
    <property type="molecule type" value="Genomic_DNA"/>
</dbReference>
<evidence type="ECO:0000313" key="2">
    <source>
        <dbReference type="Proteomes" id="UP001409291"/>
    </source>
</evidence>
<accession>A0ABV0BVZ6</accession>
<organism evidence="1 2">
    <name type="scientific">Sphingobacterium kitahiroshimense</name>
    <dbReference type="NCBI Taxonomy" id="470446"/>
    <lineage>
        <taxon>Bacteria</taxon>
        <taxon>Pseudomonadati</taxon>
        <taxon>Bacteroidota</taxon>
        <taxon>Sphingobacteriia</taxon>
        <taxon>Sphingobacteriales</taxon>
        <taxon>Sphingobacteriaceae</taxon>
        <taxon>Sphingobacterium</taxon>
    </lineage>
</organism>
<gene>
    <name evidence="1" type="ORF">ABE541_12890</name>
</gene>
<comment type="caution">
    <text evidence="1">The sequence shown here is derived from an EMBL/GenBank/DDBJ whole genome shotgun (WGS) entry which is preliminary data.</text>
</comment>
<keyword evidence="2" id="KW-1185">Reference proteome</keyword>